<organism evidence="11">
    <name type="scientific">Callorhinchus milii</name>
    <name type="common">Ghost shark</name>
    <dbReference type="NCBI Taxonomy" id="7868"/>
    <lineage>
        <taxon>Eukaryota</taxon>
        <taxon>Metazoa</taxon>
        <taxon>Chordata</taxon>
        <taxon>Craniata</taxon>
        <taxon>Vertebrata</taxon>
        <taxon>Chondrichthyes</taxon>
        <taxon>Holocephali</taxon>
        <taxon>Chimaeriformes</taxon>
        <taxon>Callorhinchidae</taxon>
        <taxon>Callorhinchus</taxon>
    </lineage>
</organism>
<dbReference type="STRING" id="7868.ENSCMIP00000042578"/>
<keyword evidence="6" id="KW-0406">Ion transport</keyword>
<dbReference type="GO" id="GO:0042776">
    <property type="term" value="P:proton motive force-driven mitochondrial ATP synthesis"/>
    <property type="evidence" value="ECO:0007669"/>
    <property type="project" value="TreeGrafter"/>
</dbReference>
<dbReference type="Pfam" id="PF10206">
    <property type="entry name" value="WRW"/>
    <property type="match status" value="1"/>
</dbReference>
<dbReference type="Proteomes" id="UP000314986">
    <property type="component" value="Unassembled WGS sequence"/>
</dbReference>
<reference evidence="11 13" key="3">
    <citation type="journal article" date="2014" name="Nature">
        <title>Elephant shark genome provides unique insights into gnathostome evolution.</title>
        <authorList>
            <consortium name="International Elephant Shark Genome Sequencing Consortium"/>
            <person name="Venkatesh B."/>
            <person name="Lee A.P."/>
            <person name="Ravi V."/>
            <person name="Maurya A.K."/>
            <person name="Lian M.M."/>
            <person name="Swann J.B."/>
            <person name="Ohta Y."/>
            <person name="Flajnik M.F."/>
            <person name="Sutoh Y."/>
            <person name="Kasahara M."/>
            <person name="Hoon S."/>
            <person name="Gangu V."/>
            <person name="Roy S.W."/>
            <person name="Irimia M."/>
            <person name="Korzh V."/>
            <person name="Kondrychyn I."/>
            <person name="Lim Z.W."/>
            <person name="Tay B.H."/>
            <person name="Tohari S."/>
            <person name="Kong K.W."/>
            <person name="Ho S."/>
            <person name="Lorente-Galdos B."/>
            <person name="Quilez J."/>
            <person name="Marques-Bonet T."/>
            <person name="Raney B.J."/>
            <person name="Ingham P.W."/>
            <person name="Tay A."/>
            <person name="Hillier L.W."/>
            <person name="Minx P."/>
            <person name="Boehm T."/>
            <person name="Wilson R.K."/>
            <person name="Brenner S."/>
            <person name="Warren W.C."/>
        </authorList>
    </citation>
    <scope>NUCLEOTIDE SEQUENCE</scope>
    <source>
        <tissue evidence="11">Testis</tissue>
    </source>
</reference>
<evidence type="ECO:0000256" key="8">
    <source>
        <dbReference type="ARBA" id="ARBA00023136"/>
    </source>
</evidence>
<evidence type="ECO:0000256" key="5">
    <source>
        <dbReference type="ARBA" id="ARBA00022781"/>
    </source>
</evidence>
<keyword evidence="13" id="KW-1185">Reference proteome</keyword>
<protein>
    <submittedName>
        <fullName evidence="11">ATP synthase subunit f, mitochondrial-like protein</fullName>
    </submittedName>
</protein>
<reference evidence="12" key="4">
    <citation type="submission" date="2025-05" db="UniProtKB">
        <authorList>
            <consortium name="Ensembl"/>
        </authorList>
    </citation>
    <scope>IDENTIFICATION</scope>
</reference>
<dbReference type="GO" id="GO:0046933">
    <property type="term" value="F:proton-transporting ATP synthase activity, rotational mechanism"/>
    <property type="evidence" value="ECO:0007669"/>
    <property type="project" value="TreeGrafter"/>
</dbReference>
<dbReference type="OMA" id="SSILMWD"/>
<dbReference type="Ensembl" id="ENSCMIT00000043197.1">
    <property type="protein sequence ID" value="ENSCMIP00000042578.1"/>
    <property type="gene ID" value="ENSCMIG00000017710.1"/>
</dbReference>
<reference evidence="13" key="1">
    <citation type="journal article" date="2006" name="Science">
        <title>Ancient noncoding elements conserved in the human genome.</title>
        <authorList>
            <person name="Venkatesh B."/>
            <person name="Kirkness E.F."/>
            <person name="Loh Y.H."/>
            <person name="Halpern A.L."/>
            <person name="Lee A.P."/>
            <person name="Johnson J."/>
            <person name="Dandona N."/>
            <person name="Viswanathan L.D."/>
            <person name="Tay A."/>
            <person name="Venter J.C."/>
            <person name="Strausberg R.L."/>
            <person name="Brenner S."/>
        </authorList>
    </citation>
    <scope>NUCLEOTIDE SEQUENCE [LARGE SCALE GENOMIC DNA]</scope>
</reference>
<dbReference type="PANTHER" id="PTHR13080">
    <property type="entry name" value="ATP SYNTHASE F CHAIN, MITOCHONDRIAL-RELATED"/>
    <property type="match status" value="1"/>
</dbReference>
<keyword evidence="4" id="KW-0138">CF(0)</keyword>
<evidence type="ECO:0000256" key="7">
    <source>
        <dbReference type="ARBA" id="ARBA00023128"/>
    </source>
</evidence>
<keyword evidence="3" id="KW-0813">Transport</keyword>
<keyword evidence="9" id="KW-0066">ATP synthesis</keyword>
<name>V9LJN7_CALMI</name>
<dbReference type="GeneID" id="103186860"/>
<accession>V9LJN7</accession>
<evidence type="ECO:0000256" key="1">
    <source>
        <dbReference type="ARBA" id="ARBA00004325"/>
    </source>
</evidence>
<comment type="similarity">
    <text evidence="2">Belongs to the ATPase F chain family.</text>
</comment>
<evidence type="ECO:0000256" key="6">
    <source>
        <dbReference type="ARBA" id="ARBA00023065"/>
    </source>
</evidence>
<dbReference type="AlphaFoldDB" id="V9LJN7"/>
<evidence type="ECO:0000313" key="11">
    <source>
        <dbReference type="EMBL" id="AFP14047.1"/>
    </source>
</evidence>
<dbReference type="OrthoDB" id="8921675at2759"/>
<dbReference type="InterPro" id="IPR019344">
    <property type="entry name" value="F1F0-ATPsyn_F_prd"/>
</dbReference>
<evidence type="ECO:0000256" key="9">
    <source>
        <dbReference type="ARBA" id="ARBA00023310"/>
    </source>
</evidence>
<evidence type="ECO:0000256" key="3">
    <source>
        <dbReference type="ARBA" id="ARBA00022448"/>
    </source>
</evidence>
<dbReference type="RefSeq" id="XP_007904303.1">
    <property type="nucleotide sequence ID" value="XM_007906112.1"/>
</dbReference>
<dbReference type="GO" id="GO:0031966">
    <property type="term" value="C:mitochondrial membrane"/>
    <property type="evidence" value="ECO:0007669"/>
    <property type="project" value="UniProtKB-SubCell"/>
</dbReference>
<evidence type="ECO:0000256" key="2">
    <source>
        <dbReference type="ARBA" id="ARBA00005895"/>
    </source>
</evidence>
<dbReference type="PANTHER" id="PTHR13080:SF20">
    <property type="entry name" value="ATP SYNTHASE SUBUNIT F, MITOCHONDRIAL-RELATED"/>
    <property type="match status" value="1"/>
</dbReference>
<keyword evidence="7" id="KW-0496">Mitochondrion</keyword>
<sequence length="88" mass="10322">MGGRAAPIAMKLMDVKLKDLNAWVLSRSKNPIHIFAAICRGHDRFYKKYIDVKKGEIGGVAMPLMAYVVLSYIWNYKHIKQDRWRKYH</sequence>
<dbReference type="CTD" id="9551"/>
<keyword evidence="10" id="KW-1133">Transmembrane helix</keyword>
<gene>
    <name evidence="12" type="primary">atp5mf</name>
</gene>
<dbReference type="GeneTree" id="ENSGT00940000165557"/>
<keyword evidence="5" id="KW-0375">Hydrogen ion transport</keyword>
<evidence type="ECO:0000256" key="10">
    <source>
        <dbReference type="SAM" id="Phobius"/>
    </source>
</evidence>
<keyword evidence="8 10" id="KW-0472">Membrane</keyword>
<dbReference type="GO" id="GO:0045259">
    <property type="term" value="C:proton-transporting ATP synthase complex"/>
    <property type="evidence" value="ECO:0007669"/>
    <property type="project" value="UniProtKB-KW"/>
</dbReference>
<evidence type="ECO:0000313" key="12">
    <source>
        <dbReference type="Ensembl" id="ENSCMIP00000042578.1"/>
    </source>
</evidence>
<evidence type="ECO:0000256" key="4">
    <source>
        <dbReference type="ARBA" id="ARBA00022547"/>
    </source>
</evidence>
<keyword evidence="10" id="KW-0812">Transmembrane</keyword>
<dbReference type="EMBL" id="JW881530">
    <property type="protein sequence ID" value="AFP14047.1"/>
    <property type="molecule type" value="mRNA"/>
</dbReference>
<proteinExistence type="evidence at transcript level"/>
<dbReference type="KEGG" id="cmk:103186860"/>
<evidence type="ECO:0000313" key="13">
    <source>
        <dbReference type="Proteomes" id="UP000314986"/>
    </source>
</evidence>
<reference evidence="13" key="2">
    <citation type="journal article" date="2007" name="PLoS Biol.">
        <title>Survey sequencing and comparative analysis of the elephant shark (Callorhinchus milii) genome.</title>
        <authorList>
            <person name="Venkatesh B."/>
            <person name="Kirkness E.F."/>
            <person name="Loh Y.H."/>
            <person name="Halpern A.L."/>
            <person name="Lee A.P."/>
            <person name="Johnson J."/>
            <person name="Dandona N."/>
            <person name="Viswanathan L.D."/>
            <person name="Tay A."/>
            <person name="Venter J.C."/>
            <person name="Strausberg R.L."/>
            <person name="Brenner S."/>
        </authorList>
    </citation>
    <scope>NUCLEOTIDE SEQUENCE [LARGE SCALE GENOMIC DNA]</scope>
</reference>
<feature type="transmembrane region" description="Helical" evidence="10">
    <location>
        <begin position="57"/>
        <end position="76"/>
    </location>
</feature>
<comment type="subcellular location">
    <subcellularLocation>
        <location evidence="1">Mitochondrion membrane</location>
    </subcellularLocation>
</comment>